<dbReference type="GO" id="GO:0032922">
    <property type="term" value="P:circadian regulation of gene expression"/>
    <property type="evidence" value="ECO:0007669"/>
    <property type="project" value="TreeGrafter"/>
</dbReference>
<dbReference type="GO" id="GO:0005634">
    <property type="term" value="C:nucleus"/>
    <property type="evidence" value="ECO:0007669"/>
    <property type="project" value="UniProtKB-SubCell"/>
</dbReference>
<evidence type="ECO:0000256" key="3">
    <source>
        <dbReference type="ARBA" id="ARBA00023015"/>
    </source>
</evidence>
<organism evidence="7 8">
    <name type="scientific">Littorina saxatilis</name>
    <dbReference type="NCBI Taxonomy" id="31220"/>
    <lineage>
        <taxon>Eukaryota</taxon>
        <taxon>Metazoa</taxon>
        <taxon>Spiralia</taxon>
        <taxon>Lophotrochozoa</taxon>
        <taxon>Mollusca</taxon>
        <taxon>Gastropoda</taxon>
        <taxon>Caenogastropoda</taxon>
        <taxon>Littorinimorpha</taxon>
        <taxon>Littorinoidea</taxon>
        <taxon>Littorinidae</taxon>
        <taxon>Littorina</taxon>
    </lineage>
</organism>
<evidence type="ECO:0000256" key="4">
    <source>
        <dbReference type="ARBA" id="ARBA00023163"/>
    </source>
</evidence>
<dbReference type="PANTHER" id="PTHR11723:SF17">
    <property type="entry name" value="PROTEIN EXTRA-MACROCHAETAE"/>
    <property type="match status" value="1"/>
</dbReference>
<dbReference type="Pfam" id="PF00010">
    <property type="entry name" value="HLH"/>
    <property type="match status" value="1"/>
</dbReference>
<comment type="caution">
    <text evidence="7">The sequence shown here is derived from an EMBL/GenBank/DDBJ whole genome shotgun (WGS) entry which is preliminary data.</text>
</comment>
<evidence type="ECO:0000313" key="8">
    <source>
        <dbReference type="Proteomes" id="UP001374579"/>
    </source>
</evidence>
<evidence type="ECO:0000256" key="1">
    <source>
        <dbReference type="ARBA" id="ARBA00004123"/>
    </source>
</evidence>
<gene>
    <name evidence="7" type="ORF">V1264_023981</name>
</gene>
<feature type="domain" description="BHLH" evidence="6">
    <location>
        <begin position="25"/>
        <end position="78"/>
    </location>
</feature>
<proteinExistence type="predicted"/>
<dbReference type="AlphaFoldDB" id="A0AAN9B9C9"/>
<dbReference type="InterPro" id="IPR011598">
    <property type="entry name" value="bHLH_dom"/>
</dbReference>
<dbReference type="EMBL" id="JBAMIC010000011">
    <property type="protein sequence ID" value="KAK7101143.1"/>
    <property type="molecule type" value="Genomic_DNA"/>
</dbReference>
<dbReference type="GO" id="GO:0046983">
    <property type="term" value="F:protein dimerization activity"/>
    <property type="evidence" value="ECO:0007669"/>
    <property type="project" value="InterPro"/>
</dbReference>
<dbReference type="PANTHER" id="PTHR11723">
    <property type="entry name" value="DNA-BINDING PROTEIN INHIBITOR"/>
    <property type="match status" value="1"/>
</dbReference>
<dbReference type="InterPro" id="IPR026052">
    <property type="entry name" value="DNA-bd_prot-inh"/>
</dbReference>
<keyword evidence="3" id="KW-0805">Transcription regulation</keyword>
<name>A0AAN9B9C9_9CAEN</name>
<evidence type="ECO:0000259" key="6">
    <source>
        <dbReference type="PROSITE" id="PS50888"/>
    </source>
</evidence>
<reference evidence="7 8" key="1">
    <citation type="submission" date="2024-02" db="EMBL/GenBank/DDBJ databases">
        <title>Chromosome-scale genome assembly of the rough periwinkle Littorina saxatilis.</title>
        <authorList>
            <person name="De Jode A."/>
            <person name="Faria R."/>
            <person name="Formenti G."/>
            <person name="Sims Y."/>
            <person name="Smith T.P."/>
            <person name="Tracey A."/>
            <person name="Wood J.M.D."/>
            <person name="Zagrodzka Z.B."/>
            <person name="Johannesson K."/>
            <person name="Butlin R.K."/>
            <person name="Leder E.H."/>
        </authorList>
    </citation>
    <scope>NUCLEOTIDE SEQUENCE [LARGE SCALE GENOMIC DNA]</scope>
    <source>
        <strain evidence="7">Snail1</strain>
        <tissue evidence="7">Muscle</tissue>
    </source>
</reference>
<dbReference type="GO" id="GO:0000122">
    <property type="term" value="P:negative regulation of transcription by RNA polymerase II"/>
    <property type="evidence" value="ECO:0007669"/>
    <property type="project" value="InterPro"/>
</dbReference>
<dbReference type="GO" id="GO:0005737">
    <property type="term" value="C:cytoplasm"/>
    <property type="evidence" value="ECO:0007669"/>
    <property type="project" value="InterPro"/>
</dbReference>
<dbReference type="GO" id="GO:0030154">
    <property type="term" value="P:cell differentiation"/>
    <property type="evidence" value="ECO:0007669"/>
    <property type="project" value="TreeGrafter"/>
</dbReference>
<sequence length="141" mass="15403">MKAVMETCVRSTVPGIKSDSRYVAGKTTATKSDAVFDSTEMKACFSKLQQLVPATSNREGKMDKTELLQHVIDYIMDLEDTLDFTSKGFCGVMETAISRQPLAEKSDCNIKASIKMAGGDFVDLSAAVATLEDFDFRPPSK</sequence>
<protein>
    <recommendedName>
        <fullName evidence="6">BHLH domain-containing protein</fullName>
    </recommendedName>
</protein>
<keyword evidence="8" id="KW-1185">Reference proteome</keyword>
<evidence type="ECO:0000313" key="7">
    <source>
        <dbReference type="EMBL" id="KAK7101143.1"/>
    </source>
</evidence>
<dbReference type="Proteomes" id="UP001374579">
    <property type="component" value="Unassembled WGS sequence"/>
</dbReference>
<dbReference type="PROSITE" id="PS50888">
    <property type="entry name" value="BHLH"/>
    <property type="match status" value="1"/>
</dbReference>
<dbReference type="InterPro" id="IPR036638">
    <property type="entry name" value="HLH_DNA-bd_sf"/>
</dbReference>
<keyword evidence="5" id="KW-0539">Nucleus</keyword>
<evidence type="ECO:0000256" key="5">
    <source>
        <dbReference type="ARBA" id="ARBA00023242"/>
    </source>
</evidence>
<evidence type="ECO:0000256" key="2">
    <source>
        <dbReference type="ARBA" id="ARBA00022491"/>
    </source>
</evidence>
<dbReference type="Gene3D" id="4.10.280.10">
    <property type="entry name" value="Helix-loop-helix DNA-binding domain"/>
    <property type="match status" value="1"/>
</dbReference>
<dbReference type="SUPFAM" id="SSF47459">
    <property type="entry name" value="HLH, helix-loop-helix DNA-binding domain"/>
    <property type="match status" value="1"/>
</dbReference>
<keyword evidence="4" id="KW-0804">Transcription</keyword>
<keyword evidence="2" id="KW-0678">Repressor</keyword>
<comment type="subcellular location">
    <subcellularLocation>
        <location evidence="1">Nucleus</location>
    </subcellularLocation>
</comment>
<accession>A0AAN9B9C9</accession>